<sequence length="126" mass="13215">MNDDTGSAVGIARRRNPRGQGERLRAEILAAVARLLDQKLTDNALPISLREVAREVGIAAQSMYLHFADKDQLARAVAEDGYQRAVAAMRDADAEAAADGADAPDACGPRPTPSTASPVRSAVSCA</sequence>
<dbReference type="InterPro" id="IPR001647">
    <property type="entry name" value="HTH_TetR"/>
</dbReference>
<keyword evidence="6" id="KW-1185">Reference proteome</keyword>
<feature type="region of interest" description="Disordered" evidence="3">
    <location>
        <begin position="96"/>
        <end position="126"/>
    </location>
</feature>
<comment type="caution">
    <text evidence="5">The sequence shown here is derived from an EMBL/GenBank/DDBJ whole genome shotgun (WGS) entry which is preliminary data.</text>
</comment>
<evidence type="ECO:0000313" key="6">
    <source>
        <dbReference type="Proteomes" id="UP000301309"/>
    </source>
</evidence>
<evidence type="ECO:0000313" key="5">
    <source>
        <dbReference type="EMBL" id="GDY54338.1"/>
    </source>
</evidence>
<evidence type="ECO:0000256" key="3">
    <source>
        <dbReference type="SAM" id="MobiDB-lite"/>
    </source>
</evidence>
<feature type="DNA-binding region" description="H-T-H motif" evidence="2">
    <location>
        <begin position="48"/>
        <end position="67"/>
    </location>
</feature>
<name>A0A4D4L717_STRVO</name>
<dbReference type="SUPFAM" id="SSF46689">
    <property type="entry name" value="Homeodomain-like"/>
    <property type="match status" value="1"/>
</dbReference>
<dbReference type="GO" id="GO:0003677">
    <property type="term" value="F:DNA binding"/>
    <property type="evidence" value="ECO:0007669"/>
    <property type="project" value="UniProtKB-UniRule"/>
</dbReference>
<dbReference type="Gene3D" id="1.10.357.10">
    <property type="entry name" value="Tetracycline Repressor, domain 2"/>
    <property type="match status" value="1"/>
</dbReference>
<gene>
    <name evidence="5" type="ORF">SVIO_049610</name>
</gene>
<dbReference type="AlphaFoldDB" id="A0A4D4L717"/>
<evidence type="ECO:0000256" key="2">
    <source>
        <dbReference type="PROSITE-ProRule" id="PRU00335"/>
    </source>
</evidence>
<dbReference type="InterPro" id="IPR009057">
    <property type="entry name" value="Homeodomain-like_sf"/>
</dbReference>
<reference evidence="5 6" key="1">
    <citation type="journal article" date="2020" name="Int. J. Syst. Evol. Microbiol.">
        <title>Reclassification of Streptomyces castelarensis and Streptomyces sporoclivatus as later heterotypic synonyms of Streptomyces antimycoticus.</title>
        <authorList>
            <person name="Komaki H."/>
            <person name="Tamura T."/>
        </authorList>
    </citation>
    <scope>NUCLEOTIDE SEQUENCE [LARGE SCALE GENOMIC DNA]</scope>
    <source>
        <strain evidence="5 6">NBRC 13459</strain>
    </source>
</reference>
<accession>A0A4D4L717</accession>
<dbReference type="EMBL" id="BJHW01000001">
    <property type="protein sequence ID" value="GDY54338.1"/>
    <property type="molecule type" value="Genomic_DNA"/>
</dbReference>
<dbReference type="Pfam" id="PF00440">
    <property type="entry name" value="TetR_N"/>
    <property type="match status" value="1"/>
</dbReference>
<feature type="compositionally biased region" description="Low complexity" evidence="3">
    <location>
        <begin position="96"/>
        <end position="106"/>
    </location>
</feature>
<dbReference type="Proteomes" id="UP000301309">
    <property type="component" value="Unassembled WGS sequence"/>
</dbReference>
<organism evidence="5 6">
    <name type="scientific">Streptomyces violaceusniger</name>
    <dbReference type="NCBI Taxonomy" id="68280"/>
    <lineage>
        <taxon>Bacteria</taxon>
        <taxon>Bacillati</taxon>
        <taxon>Actinomycetota</taxon>
        <taxon>Actinomycetes</taxon>
        <taxon>Kitasatosporales</taxon>
        <taxon>Streptomycetaceae</taxon>
        <taxon>Streptomyces</taxon>
        <taxon>Streptomyces violaceusniger group</taxon>
    </lineage>
</organism>
<dbReference type="PROSITE" id="PS50977">
    <property type="entry name" value="HTH_TETR_2"/>
    <property type="match status" value="1"/>
</dbReference>
<evidence type="ECO:0000256" key="1">
    <source>
        <dbReference type="ARBA" id="ARBA00023125"/>
    </source>
</evidence>
<proteinExistence type="predicted"/>
<feature type="region of interest" description="Disordered" evidence="3">
    <location>
        <begin position="1"/>
        <end position="21"/>
    </location>
</feature>
<evidence type="ECO:0000259" key="4">
    <source>
        <dbReference type="PROSITE" id="PS50977"/>
    </source>
</evidence>
<keyword evidence="1 2" id="KW-0238">DNA-binding</keyword>
<protein>
    <recommendedName>
        <fullName evidence="4">HTH tetR-type domain-containing protein</fullName>
    </recommendedName>
</protein>
<feature type="domain" description="HTH tetR-type" evidence="4">
    <location>
        <begin position="22"/>
        <end position="85"/>
    </location>
</feature>